<evidence type="ECO:0000313" key="2">
    <source>
        <dbReference type="EMBL" id="RKS26856.1"/>
    </source>
</evidence>
<dbReference type="PANTHER" id="PTHR43283">
    <property type="entry name" value="BETA-LACTAMASE-RELATED"/>
    <property type="match status" value="1"/>
</dbReference>
<protein>
    <submittedName>
        <fullName evidence="2">CubicO group peptidase (Beta-lactamase class C family)</fullName>
    </submittedName>
</protein>
<gene>
    <name evidence="2" type="ORF">CLV94_1926</name>
</gene>
<reference evidence="2 3" key="1">
    <citation type="submission" date="2018-10" db="EMBL/GenBank/DDBJ databases">
        <title>Genomic Encyclopedia of Archaeal and Bacterial Type Strains, Phase II (KMG-II): from individual species to whole genera.</title>
        <authorList>
            <person name="Goeker M."/>
        </authorList>
    </citation>
    <scope>NUCLEOTIDE SEQUENCE [LARGE SCALE GENOMIC DNA]</scope>
    <source>
        <strain evidence="2 3">DSM 29537</strain>
    </source>
</reference>
<dbReference type="InterPro" id="IPR012338">
    <property type="entry name" value="Beta-lactam/transpept-like"/>
</dbReference>
<evidence type="ECO:0000259" key="1">
    <source>
        <dbReference type="Pfam" id="PF00144"/>
    </source>
</evidence>
<feature type="domain" description="Beta-lactamase-related" evidence="1">
    <location>
        <begin position="187"/>
        <end position="479"/>
    </location>
</feature>
<comment type="caution">
    <text evidence="2">The sequence shown here is derived from an EMBL/GenBank/DDBJ whole genome shotgun (WGS) entry which is preliminary data.</text>
</comment>
<dbReference type="Proteomes" id="UP000277579">
    <property type="component" value="Unassembled WGS sequence"/>
</dbReference>
<evidence type="ECO:0000313" key="3">
    <source>
        <dbReference type="Proteomes" id="UP000277579"/>
    </source>
</evidence>
<proteinExistence type="predicted"/>
<dbReference type="SUPFAM" id="SSF56601">
    <property type="entry name" value="beta-lactamase/transpeptidase-like"/>
    <property type="match status" value="1"/>
</dbReference>
<dbReference type="Pfam" id="PF00144">
    <property type="entry name" value="Beta-lactamase"/>
    <property type="match status" value="1"/>
</dbReference>
<dbReference type="PANTHER" id="PTHR43283:SF18">
    <property type="match status" value="1"/>
</dbReference>
<organism evidence="2 3">
    <name type="scientific">Flavobacterium endophyticum</name>
    <dbReference type="NCBI Taxonomy" id="1540163"/>
    <lineage>
        <taxon>Bacteria</taxon>
        <taxon>Pseudomonadati</taxon>
        <taxon>Bacteroidota</taxon>
        <taxon>Flavobacteriia</taxon>
        <taxon>Flavobacteriales</taxon>
        <taxon>Flavobacteriaceae</taxon>
        <taxon>Flavobacterium</taxon>
    </lineage>
</organism>
<dbReference type="InterPro" id="IPR001466">
    <property type="entry name" value="Beta-lactam-related"/>
</dbReference>
<dbReference type="AlphaFoldDB" id="A0A495MLM7"/>
<dbReference type="Gene3D" id="3.40.710.10">
    <property type="entry name" value="DD-peptidase/beta-lactamase superfamily"/>
    <property type="match status" value="1"/>
</dbReference>
<sequence length="505" mass="57193">MPKTLAMIRFLYFLFLFLFALPQKSQAQVEKTSELYKTIMSKDSLLFNIGFNTCDISQFENLMSENLEFYHDIGGRSDKKKFLKDFESGLCNDPKNFQARRELVPQSTEIYALYDRENQGKIYGALQIGVHQFFEKQPSQPEKFGSSAKFSHLWLLESGEWKLSRSYSYEHVNKQLQTSEVPAFDNDAVIEKWLKENKVPALGLGIIENGKLKQVKAFGEIKAGVAAPYNTIFNVASVTKPVTAMVALRLASLGKWDLDKPVYHYWTDPDIAKDPRHKQITTRLLLSHQAGFPNWRLANADKKLSFLSDPGTQYQYSGEGYEYLRKALENKFHKTLQQLASELIFLPLKISETSYVWTKNTDASRYATGYDKELKPYEIEKNTTPNAADNLLTTIEEYGQLLTALMDGTLLPENIFKEMVTPQIASEKGKHFGLGFEIYDLGHGDYALAHGGADLGVRAIVFILPKTKQGLLIFTNSDIGGSLYEALVKHYLGTSGETIVNIETK</sequence>
<keyword evidence="3" id="KW-1185">Reference proteome</keyword>
<dbReference type="InterPro" id="IPR050789">
    <property type="entry name" value="Diverse_Enzym_Activities"/>
</dbReference>
<accession>A0A495MLM7</accession>
<dbReference type="EMBL" id="RBLC01000001">
    <property type="protein sequence ID" value="RKS26856.1"/>
    <property type="molecule type" value="Genomic_DNA"/>
</dbReference>
<name>A0A495MLM7_9FLAO</name>